<sequence>MHLKIFSIVFYGFKYYKKRLSKRNKETSKAKLLLSKLPFLSRVWTGCGFCLFSFCKNGGIVATMNGMTCRERGKPR</sequence>
<dbReference type="HOGENOM" id="CLU_2648206_0_0_9"/>
<gene>
    <name evidence="1" type="ORF">HMPREF0372_00543</name>
</gene>
<evidence type="ECO:0000313" key="1">
    <source>
        <dbReference type="EMBL" id="EHM54387.1"/>
    </source>
</evidence>
<proteinExistence type="predicted"/>
<protein>
    <submittedName>
        <fullName evidence="1">Uncharacterized protein</fullName>
    </submittedName>
</protein>
<dbReference type="AlphaFoldDB" id="G9YM23"/>
<reference evidence="1 2" key="1">
    <citation type="submission" date="2011-08" db="EMBL/GenBank/DDBJ databases">
        <authorList>
            <person name="Weinstock G."/>
            <person name="Sodergren E."/>
            <person name="Clifton S."/>
            <person name="Fulton L."/>
            <person name="Fulton B."/>
            <person name="Courtney L."/>
            <person name="Fronick C."/>
            <person name="Harrison M."/>
            <person name="Strong C."/>
            <person name="Farmer C."/>
            <person name="Delahaunty K."/>
            <person name="Markovic C."/>
            <person name="Hall O."/>
            <person name="Minx P."/>
            <person name="Tomlinson C."/>
            <person name="Mitreva M."/>
            <person name="Hou S."/>
            <person name="Chen J."/>
            <person name="Wollam A."/>
            <person name="Pepin K.H."/>
            <person name="Johnson M."/>
            <person name="Bhonagiri V."/>
            <person name="Zhang X."/>
            <person name="Suruliraj S."/>
            <person name="Warren W."/>
            <person name="Chinwalla A."/>
            <person name="Mardis E.R."/>
            <person name="Wilson R.K."/>
        </authorList>
    </citation>
    <scope>NUCLEOTIDE SEQUENCE [LARGE SCALE GENOMIC DNA]</scope>
    <source>
        <strain evidence="1 2">ATCC 29863</strain>
    </source>
</reference>
<dbReference type="Proteomes" id="UP000004459">
    <property type="component" value="Unassembled WGS sequence"/>
</dbReference>
<comment type="caution">
    <text evidence="1">The sequence shown here is derived from an EMBL/GenBank/DDBJ whole genome shotgun (WGS) entry which is preliminary data.</text>
</comment>
<dbReference type="EMBL" id="AGCK01000039">
    <property type="protein sequence ID" value="EHM54387.1"/>
    <property type="molecule type" value="Genomic_DNA"/>
</dbReference>
<accession>G9YM23</accession>
<evidence type="ECO:0000313" key="2">
    <source>
        <dbReference type="Proteomes" id="UP000004459"/>
    </source>
</evidence>
<organism evidence="1 2">
    <name type="scientific">Flavonifractor plautii ATCC 29863</name>
    <dbReference type="NCBI Taxonomy" id="411475"/>
    <lineage>
        <taxon>Bacteria</taxon>
        <taxon>Bacillati</taxon>
        <taxon>Bacillota</taxon>
        <taxon>Clostridia</taxon>
        <taxon>Eubacteriales</taxon>
        <taxon>Oscillospiraceae</taxon>
        <taxon>Flavonifractor</taxon>
    </lineage>
</organism>
<name>G9YM23_FLAPL</name>